<keyword evidence="2" id="KW-0472">Membrane</keyword>
<dbReference type="RefSeq" id="XP_024672080.1">
    <property type="nucleotide sequence ID" value="XM_024812636.1"/>
</dbReference>
<evidence type="ECO:0000256" key="1">
    <source>
        <dbReference type="SAM" id="MobiDB-lite"/>
    </source>
</evidence>
<dbReference type="AlphaFoldDB" id="A0A2I2FBR1"/>
<evidence type="ECO:0000256" key="2">
    <source>
        <dbReference type="SAM" id="Phobius"/>
    </source>
</evidence>
<accession>A0A2I2FBR1</accession>
<feature type="region of interest" description="Disordered" evidence="1">
    <location>
        <begin position="42"/>
        <end position="68"/>
    </location>
</feature>
<name>A0A2I2FBR1_ASPCN</name>
<proteinExistence type="predicted"/>
<dbReference type="GeneID" id="36519796"/>
<keyword evidence="2" id="KW-0812">Transmembrane</keyword>
<evidence type="ECO:0000313" key="3">
    <source>
        <dbReference type="EMBL" id="PLB38068.1"/>
    </source>
</evidence>
<dbReference type="Proteomes" id="UP000234585">
    <property type="component" value="Unassembled WGS sequence"/>
</dbReference>
<protein>
    <submittedName>
        <fullName evidence="3">Uncharacterized protein</fullName>
    </submittedName>
</protein>
<feature type="compositionally biased region" description="Basic and acidic residues" evidence="1">
    <location>
        <begin position="43"/>
        <end position="66"/>
    </location>
</feature>
<keyword evidence="4" id="KW-1185">Reference proteome</keyword>
<gene>
    <name evidence="3" type="ORF">BDW47DRAFT_105773</name>
</gene>
<sequence>MKARNNSCCRNTLQVTTYEEFQPGNCVPFTIEYTCQTPRRRIERGASEREENDTIVKGRSNTDCRQEQQQQQQHALVENGTSYFPDHTTSHYTPLDLLPNIHPIQYGFRFVCSLSGDIHDVLRTVVRYPSGALWPSSSSGIWVWVWVWVWVWKRLCLF</sequence>
<dbReference type="EMBL" id="KZ559138">
    <property type="protein sequence ID" value="PLB38068.1"/>
    <property type="molecule type" value="Genomic_DNA"/>
</dbReference>
<organism evidence="3 4">
    <name type="scientific">Aspergillus candidus</name>
    <dbReference type="NCBI Taxonomy" id="41067"/>
    <lineage>
        <taxon>Eukaryota</taxon>
        <taxon>Fungi</taxon>
        <taxon>Dikarya</taxon>
        <taxon>Ascomycota</taxon>
        <taxon>Pezizomycotina</taxon>
        <taxon>Eurotiomycetes</taxon>
        <taxon>Eurotiomycetidae</taxon>
        <taxon>Eurotiales</taxon>
        <taxon>Aspergillaceae</taxon>
        <taxon>Aspergillus</taxon>
        <taxon>Aspergillus subgen. Circumdati</taxon>
    </lineage>
</organism>
<feature type="transmembrane region" description="Helical" evidence="2">
    <location>
        <begin position="132"/>
        <end position="152"/>
    </location>
</feature>
<evidence type="ECO:0000313" key="4">
    <source>
        <dbReference type="Proteomes" id="UP000234585"/>
    </source>
</evidence>
<keyword evidence="2" id="KW-1133">Transmembrane helix</keyword>
<reference evidence="3 4" key="1">
    <citation type="submission" date="2017-12" db="EMBL/GenBank/DDBJ databases">
        <authorList>
            <consortium name="DOE Joint Genome Institute"/>
            <person name="Haridas S."/>
            <person name="Kjaerbolling I."/>
            <person name="Vesth T.C."/>
            <person name="Frisvad J.C."/>
            <person name="Nybo J.L."/>
            <person name="Theobald S."/>
            <person name="Kuo A."/>
            <person name="Bowyer P."/>
            <person name="Matsuda Y."/>
            <person name="Mondo S."/>
            <person name="Lyhne E.K."/>
            <person name="Kogle M.E."/>
            <person name="Clum A."/>
            <person name="Lipzen A."/>
            <person name="Salamov A."/>
            <person name="Ngan C.Y."/>
            <person name="Daum C."/>
            <person name="Chiniquy J."/>
            <person name="Barry K."/>
            <person name="LaButti K."/>
            <person name="Simmons B.A."/>
            <person name="Magnuson J.K."/>
            <person name="Mortensen U.H."/>
            <person name="Larsen T.O."/>
            <person name="Grigoriev I.V."/>
            <person name="Baker S.E."/>
            <person name="Andersen M.R."/>
            <person name="Nordberg H.P."/>
            <person name="Cantor M.N."/>
            <person name="Hua S.X."/>
        </authorList>
    </citation>
    <scope>NUCLEOTIDE SEQUENCE [LARGE SCALE GENOMIC DNA]</scope>
    <source>
        <strain evidence="3 4">CBS 102.13</strain>
    </source>
</reference>